<evidence type="ECO:0000259" key="10">
    <source>
        <dbReference type="Pfam" id="PF00483"/>
    </source>
</evidence>
<keyword evidence="12" id="KW-0808">Transferase</keyword>
<comment type="subcellular location">
    <subcellularLocation>
        <location evidence="1">Cytoplasm</location>
        <location evidence="1">Cytosol</location>
    </subcellularLocation>
</comment>
<dbReference type="InterPro" id="IPR056764">
    <property type="entry name" value="LbH_EIF2B3/5"/>
</dbReference>
<dbReference type="InterPro" id="IPR005835">
    <property type="entry name" value="NTP_transferase_dom"/>
</dbReference>
<organism evidence="12 13">
    <name type="scientific">Dimargaris cristalligena</name>
    <dbReference type="NCBI Taxonomy" id="215637"/>
    <lineage>
        <taxon>Eukaryota</taxon>
        <taxon>Fungi</taxon>
        <taxon>Fungi incertae sedis</taxon>
        <taxon>Zoopagomycota</taxon>
        <taxon>Kickxellomycotina</taxon>
        <taxon>Dimargaritomycetes</taxon>
        <taxon>Dimargaritales</taxon>
        <taxon>Dimargaritaceae</taxon>
        <taxon>Dimargaris</taxon>
    </lineage>
</organism>
<reference evidence="13" key="1">
    <citation type="journal article" date="2018" name="Nat. Microbiol.">
        <title>Leveraging single-cell genomics to expand the fungal tree of life.</title>
        <authorList>
            <person name="Ahrendt S.R."/>
            <person name="Quandt C.A."/>
            <person name="Ciobanu D."/>
            <person name="Clum A."/>
            <person name="Salamov A."/>
            <person name="Andreopoulos B."/>
            <person name="Cheng J.F."/>
            <person name="Woyke T."/>
            <person name="Pelin A."/>
            <person name="Henrissat B."/>
            <person name="Reynolds N.K."/>
            <person name="Benny G.L."/>
            <person name="Smith M.E."/>
            <person name="James T.Y."/>
            <person name="Grigoriev I.V."/>
        </authorList>
    </citation>
    <scope>NUCLEOTIDE SEQUENCE [LARGE SCALE GENOMIC DNA]</scope>
    <source>
        <strain evidence="13">RSA 468</strain>
    </source>
</reference>
<dbReference type="GO" id="GO:0005085">
    <property type="term" value="F:guanyl-nucleotide exchange factor activity"/>
    <property type="evidence" value="ECO:0007669"/>
    <property type="project" value="TreeGrafter"/>
</dbReference>
<evidence type="ECO:0000256" key="4">
    <source>
        <dbReference type="ARBA" id="ARBA00022540"/>
    </source>
</evidence>
<feature type="domain" description="EIF2B subunit epsilon/gamma LbH" evidence="11">
    <location>
        <begin position="336"/>
        <end position="430"/>
    </location>
</feature>
<accession>A0A4P9ZQ04</accession>
<dbReference type="STRING" id="215637.A0A4P9ZQ04"/>
<dbReference type="InterPro" id="IPR051960">
    <property type="entry name" value="eIF2B_gamma"/>
</dbReference>
<dbReference type="SUPFAM" id="SSF53448">
    <property type="entry name" value="Nucleotide-diphospho-sugar transferases"/>
    <property type="match status" value="1"/>
</dbReference>
<sequence>MFSLDQTTSAKPQVVLEFQAIILAGNQGNIYPLAADDNLPKALLPIANRPMIAYPLQWLEATGIQNIIVAICSSSEAKLTHYLRNVYEGSAHIDIVTVDEHFSTAEVLRYLAPRIFQDFIVLPCDAVANPQTAYPQRFLDSYRSANPALTALFYEPPKSEGGGGSTKDSEWPLYVGLDATQQRLLYMRPGDRVKEALNLRMPLLRKFTRLNLVTHLQDAHIYVCKKWILDLVVQKKELTSFQKDVLPLLVRAQCRPSLLETEGISAIMDAARQRHKYNQSVHEWSTTVADDPMEPELRVNLYIASSGFMGRADSVPHYCDLNKHASRLFPDDRVAKSAEINSRSQIGADSMVGNLTKVDERTSVKKSVIGAHCVIGKNVKIVNSVLMDYITVEDGAKLDGCVICNNAKIQAKAQLKDCEVGASLVVDPETQAKNERIVSSFIPSGEEGMQVNFG</sequence>
<dbReference type="CDD" id="cd04198">
    <property type="entry name" value="eIF-2B_gamma_N"/>
    <property type="match status" value="1"/>
</dbReference>
<dbReference type="InterPro" id="IPR029044">
    <property type="entry name" value="Nucleotide-diphossugar_trans"/>
</dbReference>
<evidence type="ECO:0000256" key="9">
    <source>
        <dbReference type="ARBA" id="ARBA00046432"/>
    </source>
</evidence>
<comment type="similarity">
    <text evidence="2">Belongs to the eIF-2B gamma/epsilon subunits family.</text>
</comment>
<evidence type="ECO:0000256" key="5">
    <source>
        <dbReference type="ARBA" id="ARBA00022917"/>
    </source>
</evidence>
<dbReference type="GO" id="GO:0002183">
    <property type="term" value="P:cytoplasmic translational initiation"/>
    <property type="evidence" value="ECO:0007669"/>
    <property type="project" value="TreeGrafter"/>
</dbReference>
<evidence type="ECO:0000256" key="1">
    <source>
        <dbReference type="ARBA" id="ARBA00004514"/>
    </source>
</evidence>
<dbReference type="PANTHER" id="PTHR45989:SF1">
    <property type="entry name" value="TRANSLATION INITIATION FACTOR EIF-2B SUBUNIT GAMMA"/>
    <property type="match status" value="1"/>
</dbReference>
<dbReference type="Gene3D" id="2.160.10.10">
    <property type="entry name" value="Hexapeptide repeat proteins"/>
    <property type="match status" value="1"/>
</dbReference>
<protein>
    <recommendedName>
        <fullName evidence="6">Translation initiation factor eIF2B subunit gamma</fullName>
    </recommendedName>
    <alternativeName>
        <fullName evidence="7">eIF2B GDP-GTP exchange factor subunit gamma</fullName>
    </alternativeName>
</protein>
<comment type="function">
    <text evidence="8">Acts as a component of the translation initiation factor 2B (eIF2B) complex, which catalyzes the exchange of GDP for GTP on the eukaryotic initiation factor 2 (eIF2) complex gamma subunit. Its guanine nucleotide exchange factor activity is repressed when bound to eIF2 complex phosphorylated on the alpha subunit, thereby limiting the amount of methionyl-initiator methionine tRNA available to the ribosome and consequently global translation is repressed.</text>
</comment>
<keyword evidence="4" id="KW-0396">Initiation factor</keyword>
<keyword evidence="3" id="KW-0963">Cytoplasm</keyword>
<evidence type="ECO:0000313" key="12">
    <source>
        <dbReference type="EMBL" id="RKP34791.1"/>
    </source>
</evidence>
<dbReference type="EMBL" id="ML003069">
    <property type="protein sequence ID" value="RKP34791.1"/>
    <property type="molecule type" value="Genomic_DNA"/>
</dbReference>
<dbReference type="GO" id="GO:0003743">
    <property type="term" value="F:translation initiation factor activity"/>
    <property type="evidence" value="ECO:0007669"/>
    <property type="project" value="UniProtKB-KW"/>
</dbReference>
<dbReference type="GO" id="GO:0005829">
    <property type="term" value="C:cytosol"/>
    <property type="evidence" value="ECO:0007669"/>
    <property type="project" value="UniProtKB-SubCell"/>
</dbReference>
<keyword evidence="13" id="KW-1185">Reference proteome</keyword>
<proteinExistence type="inferred from homology"/>
<dbReference type="Pfam" id="PF00483">
    <property type="entry name" value="NTP_transferase"/>
    <property type="match status" value="1"/>
</dbReference>
<evidence type="ECO:0000313" key="13">
    <source>
        <dbReference type="Proteomes" id="UP000268162"/>
    </source>
</evidence>
<evidence type="ECO:0000256" key="8">
    <source>
        <dbReference type="ARBA" id="ARBA00045373"/>
    </source>
</evidence>
<dbReference type="GO" id="GO:0016740">
    <property type="term" value="F:transferase activity"/>
    <property type="evidence" value="ECO:0007669"/>
    <property type="project" value="UniProtKB-KW"/>
</dbReference>
<evidence type="ECO:0000256" key="7">
    <source>
        <dbReference type="ARBA" id="ARBA00044229"/>
    </source>
</evidence>
<dbReference type="GO" id="GO:0005851">
    <property type="term" value="C:eukaryotic translation initiation factor 2B complex"/>
    <property type="evidence" value="ECO:0007669"/>
    <property type="project" value="TreeGrafter"/>
</dbReference>
<gene>
    <name evidence="12" type="ORF">BJ085DRAFT_31496</name>
</gene>
<name>A0A4P9ZQ04_9FUNG</name>
<evidence type="ECO:0000256" key="6">
    <source>
        <dbReference type="ARBA" id="ARBA00044196"/>
    </source>
</evidence>
<dbReference type="OrthoDB" id="10250549at2759"/>
<dbReference type="Gene3D" id="3.90.550.10">
    <property type="entry name" value="Spore Coat Polysaccharide Biosynthesis Protein SpsA, Chain A"/>
    <property type="match status" value="1"/>
</dbReference>
<keyword evidence="5" id="KW-0648">Protein biosynthesis</keyword>
<dbReference type="CDD" id="cd04652">
    <property type="entry name" value="LbH_eIF2B_gamma_C"/>
    <property type="match status" value="1"/>
</dbReference>
<dbReference type="AlphaFoldDB" id="A0A4P9ZQ04"/>
<evidence type="ECO:0000256" key="3">
    <source>
        <dbReference type="ARBA" id="ARBA00022490"/>
    </source>
</evidence>
<dbReference type="Proteomes" id="UP000268162">
    <property type="component" value="Unassembled WGS sequence"/>
</dbReference>
<evidence type="ECO:0000259" key="11">
    <source>
        <dbReference type="Pfam" id="PF25084"/>
    </source>
</evidence>
<feature type="domain" description="Nucleotidyl transferase" evidence="10">
    <location>
        <begin position="20"/>
        <end position="153"/>
    </location>
</feature>
<dbReference type="Pfam" id="PF25084">
    <property type="entry name" value="LbH_EIF2B"/>
    <property type="match status" value="1"/>
</dbReference>
<evidence type="ECO:0000256" key="2">
    <source>
        <dbReference type="ARBA" id="ARBA00007878"/>
    </source>
</evidence>
<dbReference type="PANTHER" id="PTHR45989">
    <property type="entry name" value="TRANSLATION INITIATION FACTOR EIF-2B SUBUNIT GAMMA"/>
    <property type="match status" value="1"/>
</dbReference>
<comment type="subunit">
    <text evidence="9">Component of the translation initiation factor 2B (eIF2B) complex which is a heterodecamer of two sets of five different subunits: alpha, beta, gamma, delta and epsilon. Subunits alpha, beta and delta comprise a regulatory subcomplex and subunits epsilon and gamma comprise a catalytic subcomplex. Within the complex, the hexameric regulatory complex resides at the center, with the two heterodimeric catalytic subcomplexes bound on opposite sides.</text>
</comment>